<name>A0A6J5M4E5_9CAUD</name>
<sequence>MSKYMSQIPPKPKPTAGPRVIKPSPKMDRDLREMPKRVKPKAKPVGPDLGIMGSTPKKKDAVKQRMLDDMRKRGMLSKVRKKKM</sequence>
<evidence type="ECO:0000256" key="1">
    <source>
        <dbReference type="SAM" id="MobiDB-lite"/>
    </source>
</evidence>
<feature type="region of interest" description="Disordered" evidence="1">
    <location>
        <begin position="1"/>
        <end position="62"/>
    </location>
</feature>
<dbReference type="EMBL" id="LR796647">
    <property type="protein sequence ID" value="CAB4156955.1"/>
    <property type="molecule type" value="Genomic_DNA"/>
</dbReference>
<proteinExistence type="predicted"/>
<accession>A0A6J5M4E5</accession>
<organism evidence="2">
    <name type="scientific">uncultured Caudovirales phage</name>
    <dbReference type="NCBI Taxonomy" id="2100421"/>
    <lineage>
        <taxon>Viruses</taxon>
        <taxon>Duplodnaviria</taxon>
        <taxon>Heunggongvirae</taxon>
        <taxon>Uroviricota</taxon>
        <taxon>Caudoviricetes</taxon>
        <taxon>Peduoviridae</taxon>
        <taxon>Maltschvirus</taxon>
        <taxon>Maltschvirus maltsch</taxon>
    </lineage>
</organism>
<evidence type="ECO:0000313" key="2">
    <source>
        <dbReference type="EMBL" id="CAB4139900.1"/>
    </source>
</evidence>
<dbReference type="EMBL" id="LR796366">
    <property type="protein sequence ID" value="CAB4139900.1"/>
    <property type="molecule type" value="Genomic_DNA"/>
</dbReference>
<protein>
    <submittedName>
        <fullName evidence="2">Uncharacterized protein</fullName>
    </submittedName>
</protein>
<reference evidence="2" key="1">
    <citation type="submission" date="2020-04" db="EMBL/GenBank/DDBJ databases">
        <authorList>
            <person name="Chiriac C."/>
            <person name="Salcher M."/>
            <person name="Ghai R."/>
            <person name="Kavagutti S V."/>
        </authorList>
    </citation>
    <scope>NUCLEOTIDE SEQUENCE</scope>
</reference>
<evidence type="ECO:0000313" key="3">
    <source>
        <dbReference type="EMBL" id="CAB4156955.1"/>
    </source>
</evidence>
<gene>
    <name evidence="2" type="ORF">UFOVP355_55</name>
    <name evidence="3" type="ORF">UFOVP677_55</name>
</gene>
<feature type="compositionally biased region" description="Basic and acidic residues" evidence="1">
    <location>
        <begin position="25"/>
        <end position="36"/>
    </location>
</feature>